<proteinExistence type="predicted"/>
<keyword evidence="2" id="KW-1185">Reference proteome</keyword>
<dbReference type="RefSeq" id="WP_166062365.1">
    <property type="nucleotide sequence ID" value="NZ_CP049889.1"/>
</dbReference>
<dbReference type="EMBL" id="CP049889">
    <property type="protein sequence ID" value="QIK51312.1"/>
    <property type="molecule type" value="Genomic_DNA"/>
</dbReference>
<evidence type="ECO:0000313" key="2">
    <source>
        <dbReference type="Proteomes" id="UP000501830"/>
    </source>
</evidence>
<dbReference type="CDD" id="cd07067">
    <property type="entry name" value="HP_PGM_like"/>
    <property type="match status" value="1"/>
</dbReference>
<protein>
    <recommendedName>
        <fullName evidence="3">Phosphohistidine phosphatase SixA</fullName>
    </recommendedName>
</protein>
<dbReference type="GeneID" id="94552453"/>
<accession>A0A6G7WGE8</accession>
<dbReference type="AlphaFoldDB" id="A0A6G7WGE8"/>
<dbReference type="Proteomes" id="UP000501830">
    <property type="component" value="Chromosome"/>
</dbReference>
<evidence type="ECO:0000313" key="1">
    <source>
        <dbReference type="EMBL" id="QIK51312.1"/>
    </source>
</evidence>
<gene>
    <name evidence="1" type="ORF">G7058_04125</name>
</gene>
<dbReference type="Pfam" id="PF00300">
    <property type="entry name" value="His_Phos_1"/>
    <property type="match status" value="1"/>
</dbReference>
<evidence type="ECO:0008006" key="3">
    <source>
        <dbReference type="Google" id="ProtNLM"/>
    </source>
</evidence>
<dbReference type="InterPro" id="IPR013078">
    <property type="entry name" value="His_Pase_superF_clade-1"/>
</dbReference>
<organism evidence="1 2">
    <name type="scientific">Jeotgalibaca porci</name>
    <dbReference type="NCBI Taxonomy" id="1868793"/>
    <lineage>
        <taxon>Bacteria</taxon>
        <taxon>Bacillati</taxon>
        <taxon>Bacillota</taxon>
        <taxon>Bacilli</taxon>
        <taxon>Lactobacillales</taxon>
        <taxon>Carnobacteriaceae</taxon>
        <taxon>Jeotgalibaca</taxon>
    </lineage>
</organism>
<sequence length="151" mass="16973">MKGELLLIRHGKAGSAEPNKNDFYRPLTEKGRAEFTTFLQTIQSQIATEGLEVWTSPLTRAKQTAALFTTELELPTYAEKVFLADGNLEACLNALKMKPNFRVACVGHEPFMSMWVHELTGVRTPFHKGAMMRIVFDGADVKLDWKQSPKS</sequence>
<dbReference type="InterPro" id="IPR029033">
    <property type="entry name" value="His_PPase_superfam"/>
</dbReference>
<dbReference type="SMART" id="SM00855">
    <property type="entry name" value="PGAM"/>
    <property type="match status" value="1"/>
</dbReference>
<dbReference type="SUPFAM" id="SSF53254">
    <property type="entry name" value="Phosphoglycerate mutase-like"/>
    <property type="match status" value="1"/>
</dbReference>
<dbReference type="KEGG" id="jpo:G7058_04125"/>
<reference evidence="1 2" key="1">
    <citation type="journal article" date="2017" name="Int. J. Syst. Evol. Microbiol.">
        <title>Jeotgalibaca porci sp. nov. and Jeotgalibaca arthritidis sp. nov., isolated from pigs, and emended description of the genus Jeotgalibaca.</title>
        <authorList>
            <person name="Zamora L."/>
            <person name="Perez-Sancho M."/>
            <person name="Dominguez L."/>
            <person name="Fernandez-Garayzabal J.F."/>
            <person name="Vela A.I."/>
        </authorList>
    </citation>
    <scope>NUCLEOTIDE SEQUENCE [LARGE SCALE GENOMIC DNA]</scope>
    <source>
        <strain evidence="1 2">CCUG 69148</strain>
    </source>
</reference>
<dbReference type="Gene3D" id="3.40.50.1240">
    <property type="entry name" value="Phosphoglycerate mutase-like"/>
    <property type="match status" value="1"/>
</dbReference>
<name>A0A6G7WGE8_9LACT</name>